<accession>A0A7S2PGK9</accession>
<feature type="transmembrane region" description="Helical" evidence="6">
    <location>
        <begin position="129"/>
        <end position="149"/>
    </location>
</feature>
<dbReference type="PANTHER" id="PTHR22950:SF461">
    <property type="entry name" value="AMINO ACID TRANSPORTER TRANSMEMBRANE DOMAIN-CONTAINING PROTEIN"/>
    <property type="match status" value="1"/>
</dbReference>
<evidence type="ECO:0000256" key="2">
    <source>
        <dbReference type="ARBA" id="ARBA00022692"/>
    </source>
</evidence>
<feature type="transmembrane region" description="Helical" evidence="6">
    <location>
        <begin position="68"/>
        <end position="90"/>
    </location>
</feature>
<evidence type="ECO:0000256" key="3">
    <source>
        <dbReference type="ARBA" id="ARBA00022989"/>
    </source>
</evidence>
<feature type="domain" description="Amino acid transporter transmembrane" evidence="7">
    <location>
        <begin position="37"/>
        <end position="397"/>
    </location>
</feature>
<dbReference type="PANTHER" id="PTHR22950">
    <property type="entry name" value="AMINO ACID TRANSPORTER"/>
    <property type="match status" value="1"/>
</dbReference>
<sequence length="491" mass="51833">MSQCARDVAPPFDHERDEYASQSSGSQSSDSIIERRGTSWVDVAWLMLSDVVGTSVLVFAGVARQLGVALTVVFIVGLFPPSLFVSVLMVRTRALTVKAAQLRGQRMPRLGAMGEVAGYLLRTPRGGSLVYTVVYGYTLLGQASYLLVLGTSLQDVARPGLCLYTALALACGVAVIPVAAIRNLGDSVVLCFANLLLIVAVVVIALAKIVGQADPSAPSAAHAFAPDLTLAAAFGAATNVVYSYSGQWMYFEIMDTMDAPWDFPKAFGVAGPIMVSIYLSVALVAYCFGAHHDDILKSVDEGPALRVASVLLFLHVIVVYLVKSIVIQRHLHHLTSPRDLDKRSLASYAKHGGWGAAMLVFCYVVANAVPFFSQLLGLIGGLCSGPINFLLPIFLFLVASGRCAVAKGEDTADSSDSGADACASRPVESSLSAARRGLSGVGAGDLAFMGAICVFIVLTMVLGVTSVVRQIIEEQGAQGRPFTCHARDHSG</sequence>
<reference evidence="8" key="1">
    <citation type="submission" date="2021-01" db="EMBL/GenBank/DDBJ databases">
        <authorList>
            <person name="Corre E."/>
            <person name="Pelletier E."/>
            <person name="Niang G."/>
            <person name="Scheremetjew M."/>
            <person name="Finn R."/>
            <person name="Kale V."/>
            <person name="Holt S."/>
            <person name="Cochrane G."/>
            <person name="Meng A."/>
            <person name="Brown T."/>
            <person name="Cohen L."/>
        </authorList>
    </citation>
    <scope>NUCLEOTIDE SEQUENCE</scope>
    <source>
        <strain evidence="8">RCC3387</strain>
    </source>
</reference>
<keyword evidence="4 6" id="KW-0472">Membrane</keyword>
<evidence type="ECO:0000256" key="6">
    <source>
        <dbReference type="SAM" id="Phobius"/>
    </source>
</evidence>
<name>A0A7S2PGK9_9DINO</name>
<feature type="transmembrane region" description="Helical" evidence="6">
    <location>
        <begin position="188"/>
        <end position="211"/>
    </location>
</feature>
<evidence type="ECO:0000256" key="4">
    <source>
        <dbReference type="ARBA" id="ARBA00023136"/>
    </source>
</evidence>
<dbReference type="AlphaFoldDB" id="A0A7S2PGK9"/>
<comment type="subcellular location">
    <subcellularLocation>
        <location evidence="1">Membrane</location>
        <topology evidence="1">Multi-pass membrane protein</topology>
    </subcellularLocation>
</comment>
<evidence type="ECO:0000313" key="8">
    <source>
        <dbReference type="EMBL" id="CAD9596028.1"/>
    </source>
</evidence>
<feature type="region of interest" description="Disordered" evidence="5">
    <location>
        <begin position="1"/>
        <end position="31"/>
    </location>
</feature>
<dbReference type="EMBL" id="HBGW01057033">
    <property type="protein sequence ID" value="CAD9596028.1"/>
    <property type="molecule type" value="Transcribed_RNA"/>
</dbReference>
<dbReference type="InterPro" id="IPR013057">
    <property type="entry name" value="AA_transpt_TM"/>
</dbReference>
<feature type="compositionally biased region" description="Low complexity" evidence="5">
    <location>
        <begin position="21"/>
        <end position="31"/>
    </location>
</feature>
<evidence type="ECO:0000256" key="1">
    <source>
        <dbReference type="ARBA" id="ARBA00004141"/>
    </source>
</evidence>
<protein>
    <recommendedName>
        <fullName evidence="7">Amino acid transporter transmembrane domain-containing protein</fullName>
    </recommendedName>
</protein>
<feature type="transmembrane region" description="Helical" evidence="6">
    <location>
        <begin position="352"/>
        <end position="372"/>
    </location>
</feature>
<feature type="transmembrane region" description="Helical" evidence="6">
    <location>
        <begin position="303"/>
        <end position="322"/>
    </location>
</feature>
<organism evidence="8">
    <name type="scientific">Zooxanthella nutricula</name>
    <dbReference type="NCBI Taxonomy" id="1333877"/>
    <lineage>
        <taxon>Eukaryota</taxon>
        <taxon>Sar</taxon>
        <taxon>Alveolata</taxon>
        <taxon>Dinophyceae</taxon>
        <taxon>Peridiniales</taxon>
        <taxon>Peridiniales incertae sedis</taxon>
        <taxon>Zooxanthella</taxon>
    </lineage>
</organism>
<dbReference type="GO" id="GO:0015179">
    <property type="term" value="F:L-amino acid transmembrane transporter activity"/>
    <property type="evidence" value="ECO:0007669"/>
    <property type="project" value="TreeGrafter"/>
</dbReference>
<gene>
    <name evidence="8" type="ORF">BRAN1462_LOCUS36240</name>
</gene>
<feature type="transmembrane region" description="Helical" evidence="6">
    <location>
        <begin position="161"/>
        <end position="181"/>
    </location>
</feature>
<dbReference type="GO" id="GO:0016020">
    <property type="term" value="C:membrane"/>
    <property type="evidence" value="ECO:0007669"/>
    <property type="project" value="UniProtKB-SubCell"/>
</dbReference>
<dbReference type="Pfam" id="PF01490">
    <property type="entry name" value="Aa_trans"/>
    <property type="match status" value="1"/>
</dbReference>
<feature type="transmembrane region" description="Helical" evidence="6">
    <location>
        <begin position="266"/>
        <end position="291"/>
    </location>
</feature>
<feature type="transmembrane region" description="Helical" evidence="6">
    <location>
        <begin position="43"/>
        <end position="62"/>
    </location>
</feature>
<feature type="transmembrane region" description="Helical" evidence="6">
    <location>
        <begin position="378"/>
        <end position="399"/>
    </location>
</feature>
<proteinExistence type="predicted"/>
<keyword evidence="3 6" id="KW-1133">Transmembrane helix</keyword>
<evidence type="ECO:0000256" key="5">
    <source>
        <dbReference type="SAM" id="MobiDB-lite"/>
    </source>
</evidence>
<evidence type="ECO:0000259" key="7">
    <source>
        <dbReference type="Pfam" id="PF01490"/>
    </source>
</evidence>
<feature type="transmembrane region" description="Helical" evidence="6">
    <location>
        <begin position="446"/>
        <end position="468"/>
    </location>
</feature>
<keyword evidence="2 6" id="KW-0812">Transmembrane</keyword>
<feature type="transmembrane region" description="Helical" evidence="6">
    <location>
        <begin position="223"/>
        <end position="245"/>
    </location>
</feature>